<dbReference type="AlphaFoldDB" id="A0A7W3QSJ1"/>
<dbReference type="Proteomes" id="UP000572680">
    <property type="component" value="Unassembled WGS sequence"/>
</dbReference>
<dbReference type="InterPro" id="IPR034660">
    <property type="entry name" value="DinB/YfiT-like"/>
</dbReference>
<protein>
    <submittedName>
        <fullName evidence="2">Uncharacterized protein (TIGR03083 family)</fullName>
    </submittedName>
</protein>
<evidence type="ECO:0000313" key="3">
    <source>
        <dbReference type="Proteomes" id="UP000572680"/>
    </source>
</evidence>
<proteinExistence type="predicted"/>
<name>A0A7W3QSJ1_ACTNM</name>
<evidence type="ECO:0000313" key="2">
    <source>
        <dbReference type="EMBL" id="MBA8957776.1"/>
    </source>
</evidence>
<keyword evidence="3" id="KW-1185">Reference proteome</keyword>
<gene>
    <name evidence="2" type="ORF">HNR61_009476</name>
</gene>
<organism evidence="2 3">
    <name type="scientific">Actinomadura namibiensis</name>
    <dbReference type="NCBI Taxonomy" id="182080"/>
    <lineage>
        <taxon>Bacteria</taxon>
        <taxon>Bacillati</taxon>
        <taxon>Actinomycetota</taxon>
        <taxon>Actinomycetes</taxon>
        <taxon>Streptosporangiales</taxon>
        <taxon>Thermomonosporaceae</taxon>
        <taxon>Actinomadura</taxon>
    </lineage>
</organism>
<accession>A0A7W3QSJ1</accession>
<dbReference type="InterPro" id="IPR024344">
    <property type="entry name" value="MDMPI_metal-binding"/>
</dbReference>
<dbReference type="NCBIfam" id="TIGR03083">
    <property type="entry name" value="maleylpyruvate isomerase family mycothiol-dependent enzyme"/>
    <property type="match status" value="1"/>
</dbReference>
<dbReference type="RefSeq" id="WP_220510624.1">
    <property type="nucleotide sequence ID" value="NZ_BAAALP010000114.1"/>
</dbReference>
<feature type="domain" description="Mycothiol-dependent maleylpyruvate isomerase metal-binding" evidence="1">
    <location>
        <begin position="23"/>
        <end position="115"/>
    </location>
</feature>
<sequence length="230" mass="25239">MRGKRPPDPALLNPDQVWQVIDAQRTSLADLLEDLTDDQWRRPSLCEGWTVRDVAAHLTLQQLGLTDMIGMMRAWRGNLDRTIQHAARRRAAALSTDQIVARIRGTVGSRRRNLGVTPLETLTDILVHGQDIAVPLGRRHDMPPAAAAVSADRVLSMRRPPPLPAARRVRGFRLTATDIGWTAGDGPRVQGPMSAILLVCTGRTAGLRQLSGEGVADLTARLRDGGPRRR</sequence>
<dbReference type="Gene3D" id="1.20.120.450">
    <property type="entry name" value="dinb family like domain"/>
    <property type="match status" value="1"/>
</dbReference>
<dbReference type="EMBL" id="JACJIA010000031">
    <property type="protein sequence ID" value="MBA8957776.1"/>
    <property type="molecule type" value="Genomic_DNA"/>
</dbReference>
<reference evidence="2 3" key="1">
    <citation type="submission" date="2020-08" db="EMBL/GenBank/DDBJ databases">
        <title>Genomic Encyclopedia of Type Strains, Phase IV (KMG-IV): sequencing the most valuable type-strain genomes for metagenomic binning, comparative biology and taxonomic classification.</title>
        <authorList>
            <person name="Goeker M."/>
        </authorList>
    </citation>
    <scope>NUCLEOTIDE SEQUENCE [LARGE SCALE GENOMIC DNA]</scope>
    <source>
        <strain evidence="2 3">DSM 44197</strain>
    </source>
</reference>
<evidence type="ECO:0000259" key="1">
    <source>
        <dbReference type="Pfam" id="PF11716"/>
    </source>
</evidence>
<comment type="caution">
    <text evidence="2">The sequence shown here is derived from an EMBL/GenBank/DDBJ whole genome shotgun (WGS) entry which is preliminary data.</text>
</comment>
<dbReference type="InterPro" id="IPR017517">
    <property type="entry name" value="Maleyloyr_isom"/>
</dbReference>
<dbReference type="GO" id="GO:0046872">
    <property type="term" value="F:metal ion binding"/>
    <property type="evidence" value="ECO:0007669"/>
    <property type="project" value="InterPro"/>
</dbReference>
<dbReference type="Pfam" id="PF11716">
    <property type="entry name" value="MDMPI_N"/>
    <property type="match status" value="1"/>
</dbReference>
<dbReference type="SUPFAM" id="SSF109854">
    <property type="entry name" value="DinB/YfiT-like putative metalloenzymes"/>
    <property type="match status" value="1"/>
</dbReference>